<evidence type="ECO:0000313" key="2">
    <source>
        <dbReference type="Proteomes" id="UP000321408"/>
    </source>
</evidence>
<reference evidence="1 2" key="2">
    <citation type="journal article" date="2024" name="Int. J. Syst. Evol. Microbiol.">
        <title>Promethearchaeum syntrophicum gen. nov., sp. nov., an anaerobic, obligately syntrophic archaeon, the first isolate of the lineage 'Asgard' archaea, and proposal of the new archaeal phylum Promethearchaeota phyl. nov. and kingdom Promethearchaeati regn. nov.</title>
        <authorList>
            <person name="Imachi H."/>
            <person name="Nobu M.K."/>
            <person name="Kato S."/>
            <person name="Takaki Y."/>
            <person name="Miyazaki M."/>
            <person name="Miyata M."/>
            <person name="Ogawara M."/>
            <person name="Saito Y."/>
            <person name="Sakai S."/>
            <person name="Tahara Y.O."/>
            <person name="Takano Y."/>
            <person name="Tasumi E."/>
            <person name="Uematsu K."/>
            <person name="Yoshimura T."/>
            <person name="Itoh T."/>
            <person name="Ohkuma M."/>
            <person name="Takai K."/>
        </authorList>
    </citation>
    <scope>NUCLEOTIDE SEQUENCE [LARGE SCALE GENOMIC DNA]</scope>
    <source>
        <strain evidence="1 2">MK-D1</strain>
    </source>
</reference>
<protein>
    <submittedName>
        <fullName evidence="1">Uncharacterized protein</fullName>
    </submittedName>
</protein>
<dbReference type="Proteomes" id="UP000321408">
    <property type="component" value="Chromosome"/>
</dbReference>
<keyword evidence="2" id="KW-1185">Reference proteome</keyword>
<sequence length="155" mass="17675">MIRKPMISPTQIKSLILLILFVASLVVLVIPFESKNSSFISIHRRMGFILGDKFCGEMSLTGNLASQCDQTQLYINHKLQSNASGNQVNYDFNTNRFPLGHNEIRLVGLRNNDKCAEFIRIVEFIPIKQSITYFLLFSFIILTAIAIFLTSNHYI</sequence>
<dbReference type="EMBL" id="CP042905">
    <property type="protein sequence ID" value="QEE17555.2"/>
    <property type="molecule type" value="Genomic_DNA"/>
</dbReference>
<gene>
    <name evidence="1" type="ORF">DSAG12_03392</name>
</gene>
<proteinExistence type="predicted"/>
<accession>A0A5B9DET9</accession>
<name>A0A5B9DET9_9ARCH</name>
<dbReference type="AlphaFoldDB" id="A0A5B9DET9"/>
<reference evidence="1 2" key="1">
    <citation type="journal article" date="2020" name="Nature">
        <title>Isolation of an archaeon at the prokaryote-eukaryote interface.</title>
        <authorList>
            <person name="Imachi H."/>
            <person name="Nobu M.K."/>
            <person name="Nakahara N."/>
            <person name="Morono Y."/>
            <person name="Ogawara M."/>
            <person name="Takaki Y."/>
            <person name="Takano Y."/>
            <person name="Uematsu K."/>
            <person name="Ikuta T."/>
            <person name="Ito M."/>
            <person name="Matsui Y."/>
            <person name="Miyazaki M."/>
            <person name="Murata K."/>
            <person name="Saito Y."/>
            <person name="Sakai S."/>
            <person name="Song C."/>
            <person name="Tasumi E."/>
            <person name="Yamanaka Y."/>
            <person name="Yamaguchi T."/>
            <person name="Kamagata Y."/>
            <person name="Tamaki H."/>
            <person name="Takai K."/>
        </authorList>
    </citation>
    <scope>NUCLEOTIDE SEQUENCE [LARGE SCALE GENOMIC DNA]</scope>
    <source>
        <strain evidence="1 2">MK-D1</strain>
    </source>
</reference>
<organism evidence="1 2">
    <name type="scientific">Promethearchaeum syntrophicum</name>
    <dbReference type="NCBI Taxonomy" id="2594042"/>
    <lineage>
        <taxon>Archaea</taxon>
        <taxon>Promethearchaeati</taxon>
        <taxon>Promethearchaeota</taxon>
        <taxon>Promethearchaeia</taxon>
        <taxon>Promethearchaeales</taxon>
        <taxon>Promethearchaeaceae</taxon>
        <taxon>Promethearchaeum</taxon>
    </lineage>
</organism>
<dbReference type="KEGG" id="psyt:DSAG12_03392"/>
<evidence type="ECO:0000313" key="1">
    <source>
        <dbReference type="EMBL" id="QEE17555.2"/>
    </source>
</evidence>